<sequence length="82" mass="8990">QIELSNKTDLQPQREVALRLRENPFNKVCGDCGEANPNWASVNLLLSLCKSCAGTNFSHVDSGVTKTSFIGAVMVQRRVVNL</sequence>
<dbReference type="AlphaFoldDB" id="A0A3B3BQW3"/>
<dbReference type="Proteomes" id="UP000261560">
    <property type="component" value="Unplaced"/>
</dbReference>
<evidence type="ECO:0000313" key="4">
    <source>
        <dbReference type="Proteomes" id="UP000261560"/>
    </source>
</evidence>
<feature type="domain" description="Arf-GAP" evidence="2">
    <location>
        <begin position="14"/>
        <end position="82"/>
    </location>
</feature>
<accession>A0A3B3BQW3</accession>
<dbReference type="InterPro" id="IPR052227">
    <property type="entry name" value="Arf-Rho-GAP_ANK-PH_domain"/>
</dbReference>
<protein>
    <recommendedName>
        <fullName evidence="2">Arf-GAP domain-containing protein</fullName>
    </recommendedName>
</protein>
<keyword evidence="4" id="KW-1185">Reference proteome</keyword>
<dbReference type="PANTHER" id="PTHR45899:SF5">
    <property type="entry name" value="ARF-GAP WITH RHO-GAP DOMAIN, ANK REPEAT AND PH DOMAIN-CONTAINING PROTEIN 1-LIKE"/>
    <property type="match status" value="1"/>
</dbReference>
<dbReference type="GO" id="GO:0005096">
    <property type="term" value="F:GTPase activator activity"/>
    <property type="evidence" value="ECO:0007669"/>
    <property type="project" value="InterPro"/>
</dbReference>
<dbReference type="PANTHER" id="PTHR45899">
    <property type="entry name" value="RHO GTPASE ACTIVATING PROTEIN AT 15B, ISOFORM C"/>
    <property type="match status" value="1"/>
</dbReference>
<dbReference type="InterPro" id="IPR037278">
    <property type="entry name" value="ARFGAP/RecO"/>
</dbReference>
<dbReference type="GO" id="GO:0008360">
    <property type="term" value="P:regulation of cell shape"/>
    <property type="evidence" value="ECO:0007669"/>
    <property type="project" value="TreeGrafter"/>
</dbReference>
<dbReference type="GO" id="GO:0005547">
    <property type="term" value="F:phosphatidylinositol-3,4,5-trisphosphate binding"/>
    <property type="evidence" value="ECO:0007669"/>
    <property type="project" value="TreeGrafter"/>
</dbReference>
<dbReference type="STRING" id="30732.ENSOMEP00000007996"/>
<organism evidence="3 4">
    <name type="scientific">Oryzias melastigma</name>
    <name type="common">Marine medaka</name>
    <dbReference type="NCBI Taxonomy" id="30732"/>
    <lineage>
        <taxon>Eukaryota</taxon>
        <taxon>Metazoa</taxon>
        <taxon>Chordata</taxon>
        <taxon>Craniata</taxon>
        <taxon>Vertebrata</taxon>
        <taxon>Euteleostomi</taxon>
        <taxon>Actinopterygii</taxon>
        <taxon>Neopterygii</taxon>
        <taxon>Teleostei</taxon>
        <taxon>Neoteleostei</taxon>
        <taxon>Acanthomorphata</taxon>
        <taxon>Ovalentaria</taxon>
        <taxon>Atherinomorphae</taxon>
        <taxon>Beloniformes</taxon>
        <taxon>Adrianichthyidae</taxon>
        <taxon>Oryziinae</taxon>
        <taxon>Oryzias</taxon>
    </lineage>
</organism>
<evidence type="ECO:0000259" key="2">
    <source>
        <dbReference type="PROSITE" id="PS50115"/>
    </source>
</evidence>
<dbReference type="Pfam" id="PF01412">
    <property type="entry name" value="ArfGap"/>
    <property type="match status" value="1"/>
</dbReference>
<evidence type="ECO:0000256" key="1">
    <source>
        <dbReference type="PROSITE-ProRule" id="PRU00288"/>
    </source>
</evidence>
<proteinExistence type="predicted"/>
<reference evidence="3" key="1">
    <citation type="submission" date="2025-08" db="UniProtKB">
        <authorList>
            <consortium name="Ensembl"/>
        </authorList>
    </citation>
    <scope>IDENTIFICATION</scope>
</reference>
<reference evidence="3" key="2">
    <citation type="submission" date="2025-09" db="UniProtKB">
        <authorList>
            <consortium name="Ensembl"/>
        </authorList>
    </citation>
    <scope>IDENTIFICATION</scope>
</reference>
<dbReference type="GeneTree" id="ENSGT00940000175762"/>
<keyword evidence="1" id="KW-0863">Zinc-finger</keyword>
<dbReference type="PROSITE" id="PS50115">
    <property type="entry name" value="ARFGAP"/>
    <property type="match status" value="1"/>
</dbReference>
<dbReference type="Ensembl" id="ENSOMET00000003213.1">
    <property type="protein sequence ID" value="ENSOMEP00000007996.1"/>
    <property type="gene ID" value="ENSOMEG00000009119.1"/>
</dbReference>
<keyword evidence="1" id="KW-0479">Metal-binding</keyword>
<dbReference type="GO" id="GO:0008270">
    <property type="term" value="F:zinc ion binding"/>
    <property type="evidence" value="ECO:0007669"/>
    <property type="project" value="UniProtKB-KW"/>
</dbReference>
<dbReference type="PaxDb" id="30732-ENSOMEP00000007996"/>
<keyword evidence="1" id="KW-0862">Zinc</keyword>
<dbReference type="GO" id="GO:0005737">
    <property type="term" value="C:cytoplasm"/>
    <property type="evidence" value="ECO:0007669"/>
    <property type="project" value="TreeGrafter"/>
</dbReference>
<name>A0A3B3BQW3_ORYME</name>
<dbReference type="Gene3D" id="1.10.220.150">
    <property type="entry name" value="Arf GTPase activating protein"/>
    <property type="match status" value="1"/>
</dbReference>
<evidence type="ECO:0000313" key="3">
    <source>
        <dbReference type="Ensembl" id="ENSOMEP00000007996.1"/>
    </source>
</evidence>
<dbReference type="InterPro" id="IPR001164">
    <property type="entry name" value="ArfGAP_dom"/>
</dbReference>
<dbReference type="InterPro" id="IPR038508">
    <property type="entry name" value="ArfGAP_dom_sf"/>
</dbReference>
<dbReference type="SUPFAM" id="SSF57863">
    <property type="entry name" value="ArfGap/RecO-like zinc finger"/>
    <property type="match status" value="1"/>
</dbReference>